<evidence type="ECO:0000256" key="4">
    <source>
        <dbReference type="ARBA" id="ARBA00042988"/>
    </source>
</evidence>
<dbReference type="Pfam" id="PF22725">
    <property type="entry name" value="GFO_IDH_MocA_C3"/>
    <property type="match status" value="1"/>
</dbReference>
<keyword evidence="2" id="KW-0560">Oxidoreductase</keyword>
<evidence type="ECO:0000313" key="9">
    <source>
        <dbReference type="Proteomes" id="UP001194696"/>
    </source>
</evidence>
<feature type="domain" description="GFO/IDH/MocA-like oxidoreductase" evidence="7">
    <location>
        <begin position="172"/>
        <end position="261"/>
    </location>
</feature>
<dbReference type="EMBL" id="JAAAIM010000379">
    <property type="protein sequence ID" value="KAG0288924.1"/>
    <property type="molecule type" value="Genomic_DNA"/>
</dbReference>
<dbReference type="Pfam" id="PF01408">
    <property type="entry name" value="GFO_IDH_MocA"/>
    <property type="match status" value="1"/>
</dbReference>
<comment type="similarity">
    <text evidence="1">Belongs to the Gfo/Idh/MocA family.</text>
</comment>
<comment type="caution">
    <text evidence="8">The sequence shown here is derived from an EMBL/GenBank/DDBJ whole genome shotgun (WGS) entry which is preliminary data.</text>
</comment>
<dbReference type="SUPFAM" id="SSF55347">
    <property type="entry name" value="Glyceraldehyde-3-phosphate dehydrogenase-like, C-terminal domain"/>
    <property type="match status" value="1"/>
</dbReference>
<dbReference type="SUPFAM" id="SSF51735">
    <property type="entry name" value="NAD(P)-binding Rossmann-fold domains"/>
    <property type="match status" value="1"/>
</dbReference>
<reference evidence="8 9" key="1">
    <citation type="journal article" date="2020" name="Fungal Divers.">
        <title>Resolving the Mortierellaceae phylogeny through synthesis of multi-gene phylogenetics and phylogenomics.</title>
        <authorList>
            <person name="Vandepol N."/>
            <person name="Liber J."/>
            <person name="Desiro A."/>
            <person name="Na H."/>
            <person name="Kennedy M."/>
            <person name="Barry K."/>
            <person name="Grigoriev I.V."/>
            <person name="Miller A.N."/>
            <person name="O'Donnell K."/>
            <person name="Stajich J.E."/>
            <person name="Bonito G."/>
        </authorList>
    </citation>
    <scope>NUCLEOTIDE SEQUENCE [LARGE SCALE GENOMIC DNA]</scope>
    <source>
        <strain evidence="8 9">AD045</strain>
    </source>
</reference>
<dbReference type="PANTHER" id="PTHR22604">
    <property type="entry name" value="OXIDOREDUCTASES"/>
    <property type="match status" value="1"/>
</dbReference>
<evidence type="ECO:0000256" key="5">
    <source>
        <dbReference type="ARBA" id="ARBA00049233"/>
    </source>
</evidence>
<dbReference type="InterPro" id="IPR036291">
    <property type="entry name" value="NAD(P)-bd_dom_sf"/>
</dbReference>
<evidence type="ECO:0000259" key="7">
    <source>
        <dbReference type="Pfam" id="PF22725"/>
    </source>
</evidence>
<accession>A0ABQ7K0E8</accession>
<organism evidence="8 9">
    <name type="scientific">Linnemannia gamsii</name>
    <dbReference type="NCBI Taxonomy" id="64522"/>
    <lineage>
        <taxon>Eukaryota</taxon>
        <taxon>Fungi</taxon>
        <taxon>Fungi incertae sedis</taxon>
        <taxon>Mucoromycota</taxon>
        <taxon>Mortierellomycotina</taxon>
        <taxon>Mortierellomycetes</taxon>
        <taxon>Mortierellales</taxon>
        <taxon>Mortierellaceae</taxon>
        <taxon>Linnemannia</taxon>
    </lineage>
</organism>
<evidence type="ECO:0000259" key="6">
    <source>
        <dbReference type="Pfam" id="PF01408"/>
    </source>
</evidence>
<feature type="domain" description="Gfo/Idh/MocA-like oxidoreductase N-terminal" evidence="6">
    <location>
        <begin position="26"/>
        <end position="143"/>
    </location>
</feature>
<proteinExistence type="inferred from homology"/>
<comment type="catalytic activity">
    <reaction evidence="5">
        <text>D-xylose + NADP(+) = D-xylono-1,5-lactone + NADPH + H(+)</text>
        <dbReference type="Rhea" id="RHEA:22000"/>
        <dbReference type="ChEBI" id="CHEBI:15378"/>
        <dbReference type="ChEBI" id="CHEBI:15867"/>
        <dbReference type="ChEBI" id="CHEBI:53455"/>
        <dbReference type="ChEBI" id="CHEBI:57783"/>
        <dbReference type="ChEBI" id="CHEBI:58349"/>
        <dbReference type="EC" id="1.1.1.179"/>
    </reaction>
</comment>
<protein>
    <recommendedName>
        <fullName evidence="3">D-xylose 1-dehydrogenase (NADP(+), D-xylono-1,5-lactone-forming)</fullName>
        <ecNumber evidence="3">1.1.1.179</ecNumber>
    </recommendedName>
    <alternativeName>
        <fullName evidence="4">D-xylose-NADP dehydrogenase</fullName>
    </alternativeName>
</protein>
<dbReference type="Gene3D" id="3.30.360.10">
    <property type="entry name" value="Dihydrodipicolinate Reductase, domain 2"/>
    <property type="match status" value="1"/>
</dbReference>
<dbReference type="Gene3D" id="3.40.50.720">
    <property type="entry name" value="NAD(P)-binding Rossmann-like Domain"/>
    <property type="match status" value="1"/>
</dbReference>
<name>A0ABQ7K0E8_9FUNG</name>
<evidence type="ECO:0000256" key="1">
    <source>
        <dbReference type="ARBA" id="ARBA00010928"/>
    </source>
</evidence>
<dbReference type="Proteomes" id="UP001194696">
    <property type="component" value="Unassembled WGS sequence"/>
</dbReference>
<keyword evidence="9" id="KW-1185">Reference proteome</keyword>
<dbReference type="PANTHER" id="PTHR22604:SF105">
    <property type="entry name" value="TRANS-1,2-DIHYDROBENZENE-1,2-DIOL DEHYDROGENASE"/>
    <property type="match status" value="1"/>
</dbReference>
<dbReference type="InterPro" id="IPR055170">
    <property type="entry name" value="GFO_IDH_MocA-like_dom"/>
</dbReference>
<evidence type="ECO:0000256" key="2">
    <source>
        <dbReference type="ARBA" id="ARBA00023002"/>
    </source>
</evidence>
<sequence length="294" mass="32688">MTSPGFYARTKLASPTQSVSKDQDALRIGILGAATIAPNALISPAKYSRSLTVVSIAARDELKAKEYAEKHGIPTTHSSYDALIADPTIDCIYNPLPNGLHYEWTRKALEAGKHVLLEKPATSNAFLTEQLVSLAKEKNLVLLEAFHYRFHPASIEFRKMVQEELKKDGTKIEKVEAVMSFPQVFPKTDIRFKYSLGGGVAMDSGCYTVNAIRYFTCLAVQDVKTAHARIVDEDPDIDGRMDAVLKLEGGVEAKLVASLTNSLWSLQTWREYLPRVVIETETKVFTFMVFLIPS</sequence>
<dbReference type="InterPro" id="IPR000683">
    <property type="entry name" value="Gfo/Idh/MocA-like_OxRdtase_N"/>
</dbReference>
<dbReference type="InterPro" id="IPR050984">
    <property type="entry name" value="Gfo/Idh/MocA_domain"/>
</dbReference>
<feature type="non-terminal residue" evidence="8">
    <location>
        <position position="294"/>
    </location>
</feature>
<dbReference type="EC" id="1.1.1.179" evidence="3"/>
<gene>
    <name evidence="8" type="ORF">BGZ96_007383</name>
</gene>
<evidence type="ECO:0000313" key="8">
    <source>
        <dbReference type="EMBL" id="KAG0288924.1"/>
    </source>
</evidence>
<evidence type="ECO:0000256" key="3">
    <source>
        <dbReference type="ARBA" id="ARBA00038984"/>
    </source>
</evidence>